<name>A0A7K0G8A3_9ACTN</name>
<evidence type="ECO:0000259" key="5">
    <source>
        <dbReference type="PROSITE" id="PS51163"/>
    </source>
</evidence>
<feature type="active site" evidence="2">
    <location>
        <position position="36"/>
    </location>
</feature>
<dbReference type="Pfam" id="PF17788">
    <property type="entry name" value="HypF_C"/>
    <property type="match status" value="1"/>
</dbReference>
<dbReference type="PROSITE" id="PS51160">
    <property type="entry name" value="ACYLPHOSPHATASE_3"/>
    <property type="match status" value="1"/>
</dbReference>
<reference evidence="7" key="1">
    <citation type="submission" date="2019-08" db="EMBL/GenBank/DDBJ databases">
        <title>Arthrobacter sp. nov., isolated from plateau pika and Tibetan wild ass.</title>
        <authorList>
            <person name="Ge Y."/>
        </authorList>
    </citation>
    <scope>NUCLEOTIDE SEQUENCE [LARGE SCALE GENOMIC DNA]</scope>
    <source>
        <strain evidence="7">HF-1365</strain>
    </source>
</reference>
<dbReference type="GO" id="GO:0003725">
    <property type="term" value="F:double-stranded RNA binding"/>
    <property type="evidence" value="ECO:0007669"/>
    <property type="project" value="InterPro"/>
</dbReference>
<dbReference type="Gene3D" id="3.30.420.360">
    <property type="match status" value="1"/>
</dbReference>
<keyword evidence="2" id="KW-0378">Hydrolase</keyword>
<dbReference type="Pfam" id="PF01300">
    <property type="entry name" value="Sua5_yciO_yrdC"/>
    <property type="match status" value="2"/>
</dbReference>
<dbReference type="InterPro" id="IPR017968">
    <property type="entry name" value="Acylphosphatase_CS"/>
</dbReference>
<dbReference type="InterPro" id="IPR036046">
    <property type="entry name" value="Acylphosphatase-like_dom_sf"/>
</dbReference>
<feature type="compositionally biased region" description="Polar residues" evidence="3">
    <location>
        <begin position="357"/>
        <end position="367"/>
    </location>
</feature>
<comment type="caution">
    <text evidence="6">The sequence shown here is derived from an EMBL/GenBank/DDBJ whole genome shotgun (WGS) entry which is preliminary data.</text>
</comment>
<dbReference type="Gene3D" id="3.30.420.40">
    <property type="match status" value="1"/>
</dbReference>
<dbReference type="PROSITE" id="PS00150">
    <property type="entry name" value="ACYLPHOSPHATASE_1"/>
    <property type="match status" value="1"/>
</dbReference>
<dbReference type="AlphaFoldDB" id="A0A7K0G8A3"/>
<comment type="catalytic activity">
    <reaction evidence="2">
        <text>an acyl phosphate + H2O = a carboxylate + phosphate + H(+)</text>
        <dbReference type="Rhea" id="RHEA:14965"/>
        <dbReference type="ChEBI" id="CHEBI:15377"/>
        <dbReference type="ChEBI" id="CHEBI:15378"/>
        <dbReference type="ChEBI" id="CHEBI:29067"/>
        <dbReference type="ChEBI" id="CHEBI:43474"/>
        <dbReference type="ChEBI" id="CHEBI:59918"/>
        <dbReference type="EC" id="3.6.1.7"/>
    </reaction>
</comment>
<dbReference type="Pfam" id="PF07503">
    <property type="entry name" value="zf-HYPF"/>
    <property type="match status" value="2"/>
</dbReference>
<dbReference type="Gene3D" id="3.90.870.40">
    <property type="match status" value="1"/>
</dbReference>
<evidence type="ECO:0000256" key="1">
    <source>
        <dbReference type="ARBA" id="ARBA00008097"/>
    </source>
</evidence>
<dbReference type="InterPro" id="IPR006070">
    <property type="entry name" value="Sua5-like_dom"/>
</dbReference>
<dbReference type="GO" id="GO:0051604">
    <property type="term" value="P:protein maturation"/>
    <property type="evidence" value="ECO:0007669"/>
    <property type="project" value="TreeGrafter"/>
</dbReference>
<comment type="similarity">
    <text evidence="1">Belongs to the carbamoyltransferase HypF family.</text>
</comment>
<sequence>MALVHIHITGIVQGVGMRPFVYRTAMAHGISGWVLNAGDGVHIEASAENASTLDAFVRALRDEAPAAARIDGIEVVEHAGSADGARADTPQGATPEDPSPTFRIVASDDETERTTLVSPDIATCPDCLRELFDPADRRYHYPFINCTNCGPRFTIIRSLPYDRPATSMDAFPMCPACATEYADPADRRFHAQPNACFSCGPHITWREKVQTGTDAWERRGGITPAVGTTRQKSDAIIERCAEMLAAGGIVAIKGLGGFHLACDASNEHAVRDLRRRKRRSNKPLAVMVGNMEGARALCTIDEAEAELLTGSIRPIVLLRRRKQDERNDEWGAGQGKGGSDHNPKGDGSNHPKDDGSSHPNSNGSNYPSLAPSVAFDLPELGIMLPYTPLQHLLLAACDARGVHTLVMTSGNVSEEPIETDDELAWAHLVEGGLADALLGNNRAILTRYDDSVVRVINGNVMPVRRARGYAPQPLDLSRCAPSPETQQGAAPHGDIPCILACGPEQKATIALTREQPDGSALCFVSQHIGDVENGETFDAWHEARHRMSSLFELEPHALACDLHPTYLSSQWARAEASADGRPLIEVQHHHAHIASVIAEMTARGIIGPAEQVLGIALDGTGAGTDGTVWGGEVMVASLSGFTLMAHLKPWRLPAGMASVRDARRNAFSLLQSCELLDHPGARMLVEGLSEAERAVTATMIERGLNSPLTSSMGRLLDAMAAMLGICPNATYEGEPAIMLEAAAWRALGTDGARRAYDRADSSSYRFDLQEQPVPAPDEQTRQRRSRVGEHAIDQVIELDPTPMVRAALDDLSAGRPVEAIAADVHFAAAQAVCDASIQIARHTGIRNIALSGGAFMNRLLLGEVLQRLRAEGLRPLVPSAVPVNDGCIAYGQAAVARARLCER</sequence>
<dbReference type="GO" id="GO:0008270">
    <property type="term" value="F:zinc ion binding"/>
    <property type="evidence" value="ECO:0007669"/>
    <property type="project" value="InterPro"/>
</dbReference>
<dbReference type="InterPro" id="IPR001792">
    <property type="entry name" value="Acylphosphatase-like_dom"/>
</dbReference>
<dbReference type="PROSITE" id="PS51163">
    <property type="entry name" value="YRDC"/>
    <property type="match status" value="1"/>
</dbReference>
<feature type="compositionally biased region" description="Basic and acidic residues" evidence="3">
    <location>
        <begin position="338"/>
        <end position="356"/>
    </location>
</feature>
<dbReference type="InterPro" id="IPR055128">
    <property type="entry name" value="HypF_C_2"/>
</dbReference>
<dbReference type="SUPFAM" id="SSF54975">
    <property type="entry name" value="Acylphosphatase/BLUF domain-like"/>
    <property type="match status" value="1"/>
</dbReference>
<dbReference type="GO" id="GO:0003998">
    <property type="term" value="F:acylphosphatase activity"/>
    <property type="evidence" value="ECO:0007669"/>
    <property type="project" value="UniProtKB-EC"/>
</dbReference>
<dbReference type="RefSeq" id="WP_144688265.1">
    <property type="nucleotide sequence ID" value="NZ_VLLQ01000006.1"/>
</dbReference>
<dbReference type="InterPro" id="IPR017945">
    <property type="entry name" value="DHBP_synth_RibB-like_a/b_dom"/>
</dbReference>
<feature type="active site" evidence="2">
    <location>
        <position position="18"/>
    </location>
</feature>
<accession>A0A7K0G8A3</accession>
<dbReference type="Proteomes" id="UP000470010">
    <property type="component" value="Unassembled WGS sequence"/>
</dbReference>
<evidence type="ECO:0000256" key="3">
    <source>
        <dbReference type="SAM" id="MobiDB-lite"/>
    </source>
</evidence>
<dbReference type="Gene3D" id="3.90.870.50">
    <property type="match status" value="1"/>
</dbReference>
<feature type="domain" description="YrdC-like" evidence="5">
    <location>
        <begin position="234"/>
        <end position="468"/>
    </location>
</feature>
<organism evidence="6 7">
    <name type="scientific">Enorma shizhengliae</name>
    <dbReference type="NCBI Taxonomy" id="2606615"/>
    <lineage>
        <taxon>Bacteria</taxon>
        <taxon>Bacillati</taxon>
        <taxon>Actinomycetota</taxon>
        <taxon>Coriobacteriia</taxon>
        <taxon>Coriobacteriales</taxon>
        <taxon>Coriobacteriaceae</taxon>
        <taxon>Enorma</taxon>
    </lineage>
</organism>
<feature type="region of interest" description="Disordered" evidence="3">
    <location>
        <begin position="81"/>
        <end position="100"/>
    </location>
</feature>
<feature type="domain" description="Acylphosphatase-like" evidence="4">
    <location>
        <begin position="3"/>
        <end position="106"/>
    </location>
</feature>
<evidence type="ECO:0000259" key="4">
    <source>
        <dbReference type="PROSITE" id="PS51160"/>
    </source>
</evidence>
<dbReference type="Pfam" id="PF00708">
    <property type="entry name" value="Acylphosphatase"/>
    <property type="match status" value="1"/>
</dbReference>
<evidence type="ECO:0000313" key="7">
    <source>
        <dbReference type="Proteomes" id="UP000470010"/>
    </source>
</evidence>
<proteinExistence type="inferred from homology"/>
<dbReference type="EC" id="3.6.1.7" evidence="2"/>
<feature type="region of interest" description="Disordered" evidence="3">
    <location>
        <begin position="323"/>
        <end position="367"/>
    </location>
</feature>
<dbReference type="GO" id="GO:0016743">
    <property type="term" value="F:carboxyl- or carbamoyltransferase activity"/>
    <property type="evidence" value="ECO:0007669"/>
    <property type="project" value="TreeGrafter"/>
</dbReference>
<evidence type="ECO:0000313" key="6">
    <source>
        <dbReference type="EMBL" id="MRX79901.1"/>
    </source>
</evidence>
<dbReference type="Gene3D" id="3.30.110.120">
    <property type="match status" value="2"/>
</dbReference>
<gene>
    <name evidence="6" type="ORF">GJE22_04720</name>
</gene>
<keyword evidence="7" id="KW-1185">Reference proteome</keyword>
<dbReference type="InterPro" id="IPR011125">
    <property type="entry name" value="Znf_HypF"/>
</dbReference>
<protein>
    <recommendedName>
        <fullName evidence="2">acylphosphatase</fullName>
        <ecNumber evidence="2">3.6.1.7</ecNumber>
    </recommendedName>
</protein>
<dbReference type="InterPro" id="IPR041440">
    <property type="entry name" value="HypF_C"/>
</dbReference>
<dbReference type="PANTHER" id="PTHR42959">
    <property type="entry name" value="CARBAMOYLTRANSFERASE"/>
    <property type="match status" value="1"/>
</dbReference>
<dbReference type="EMBL" id="VTFZ01000005">
    <property type="protein sequence ID" value="MRX79901.1"/>
    <property type="molecule type" value="Genomic_DNA"/>
</dbReference>
<dbReference type="SUPFAM" id="SSF55821">
    <property type="entry name" value="YrdC/RibB"/>
    <property type="match status" value="2"/>
</dbReference>
<dbReference type="PANTHER" id="PTHR42959:SF1">
    <property type="entry name" value="CARBAMOYLTRANSFERASE HYPF"/>
    <property type="match status" value="1"/>
</dbReference>
<evidence type="ECO:0000256" key="2">
    <source>
        <dbReference type="PROSITE-ProRule" id="PRU00520"/>
    </source>
</evidence>
<dbReference type="InterPro" id="IPR051060">
    <property type="entry name" value="Carbamoyltrans_HypF-like"/>
</dbReference>
<dbReference type="Pfam" id="PF22521">
    <property type="entry name" value="HypF_C_2"/>
    <property type="match status" value="1"/>
</dbReference>